<accession>A0A6J7DL70</accession>
<protein>
    <submittedName>
        <fullName evidence="1">Unannotated protein</fullName>
    </submittedName>
</protein>
<proteinExistence type="predicted"/>
<sequence length="301" mass="34209">MEFEIVELDNNPVDLVLEVVTVIAVTFHIGDRPGHIGNHGPVRRGRHPPQLQEVINLRLVPDRRIVPRPDSVNVKAQALQTILHEFQLAFVFGLCFLPKTPRRGIARVCKGLLAERGLSCIKLVKLDGSEKHFTSNLDDIGVTIASQFLWNRGDEPNVLGHVFTRNAITTRRRLDEDAVFITHAKRKSVDLHFTQPPHRLAGIAFGLGHPFAEFLDRKHVVEAIQTVKVHDRVEQRRVRSGDTLGRTVLTLDFREFPLDLIEPAQQFVIICIRNERLVSGIVGIREFRDCVPQFRGLRVRL</sequence>
<dbReference type="EMBL" id="CAFBLF010000146">
    <property type="protein sequence ID" value="CAB4871236.1"/>
    <property type="molecule type" value="Genomic_DNA"/>
</dbReference>
<dbReference type="AlphaFoldDB" id="A0A6J7DL70"/>
<gene>
    <name evidence="1" type="ORF">UFOPK3339_00910</name>
</gene>
<evidence type="ECO:0000313" key="1">
    <source>
        <dbReference type="EMBL" id="CAB4871236.1"/>
    </source>
</evidence>
<name>A0A6J7DL70_9ZZZZ</name>
<reference evidence="1" key="1">
    <citation type="submission" date="2020-05" db="EMBL/GenBank/DDBJ databases">
        <authorList>
            <person name="Chiriac C."/>
            <person name="Salcher M."/>
            <person name="Ghai R."/>
            <person name="Kavagutti S V."/>
        </authorList>
    </citation>
    <scope>NUCLEOTIDE SEQUENCE</scope>
</reference>
<organism evidence="1">
    <name type="scientific">freshwater metagenome</name>
    <dbReference type="NCBI Taxonomy" id="449393"/>
    <lineage>
        <taxon>unclassified sequences</taxon>
        <taxon>metagenomes</taxon>
        <taxon>ecological metagenomes</taxon>
    </lineage>
</organism>